<feature type="domain" description="Glycosyl hydrolase family 13 catalytic" evidence="2">
    <location>
        <begin position="12"/>
        <end position="389"/>
    </location>
</feature>
<dbReference type="Pfam" id="PF00128">
    <property type="entry name" value="Alpha-amylase"/>
    <property type="match status" value="1"/>
</dbReference>
<dbReference type="SMART" id="SM00642">
    <property type="entry name" value="Aamy"/>
    <property type="match status" value="1"/>
</dbReference>
<proteinExistence type="inferred from homology"/>
<dbReference type="PANTHER" id="PTHR10357">
    <property type="entry name" value="ALPHA-AMYLASE FAMILY MEMBER"/>
    <property type="match status" value="1"/>
</dbReference>
<reference evidence="3" key="2">
    <citation type="submission" date="2021-04" db="EMBL/GenBank/DDBJ databases">
        <authorList>
            <person name="Gilroy R."/>
        </authorList>
    </citation>
    <scope>NUCLEOTIDE SEQUENCE</scope>
    <source>
        <strain evidence="3">CHK188-11489</strain>
    </source>
</reference>
<dbReference type="GO" id="GO:0009313">
    <property type="term" value="P:oligosaccharide catabolic process"/>
    <property type="evidence" value="ECO:0007669"/>
    <property type="project" value="TreeGrafter"/>
</dbReference>
<dbReference type="InterPro" id="IPR006047">
    <property type="entry name" value="GH13_cat_dom"/>
</dbReference>
<dbReference type="Proteomes" id="UP000824105">
    <property type="component" value="Unassembled WGS sequence"/>
</dbReference>
<reference evidence="3" key="1">
    <citation type="journal article" date="2021" name="PeerJ">
        <title>Extensive microbial diversity within the chicken gut microbiome revealed by metagenomics and culture.</title>
        <authorList>
            <person name="Gilroy R."/>
            <person name="Ravi A."/>
            <person name="Getino M."/>
            <person name="Pursley I."/>
            <person name="Horton D.L."/>
            <person name="Alikhan N.F."/>
            <person name="Baker D."/>
            <person name="Gharbi K."/>
            <person name="Hall N."/>
            <person name="Watson M."/>
            <person name="Adriaenssens E.M."/>
            <person name="Foster-Nyarko E."/>
            <person name="Jarju S."/>
            <person name="Secka A."/>
            <person name="Antonio M."/>
            <person name="Oren A."/>
            <person name="Chaudhuri R.R."/>
            <person name="La Ragione R."/>
            <person name="Hildebrand F."/>
            <person name="Pallen M.J."/>
        </authorList>
    </citation>
    <scope>NUCLEOTIDE SEQUENCE</scope>
    <source>
        <strain evidence="3">CHK188-11489</strain>
    </source>
</reference>
<dbReference type="Gene3D" id="3.90.400.10">
    <property type="entry name" value="Oligo-1,6-glucosidase, Domain 2"/>
    <property type="match status" value="1"/>
</dbReference>
<evidence type="ECO:0000259" key="2">
    <source>
        <dbReference type="SMART" id="SM00642"/>
    </source>
</evidence>
<dbReference type="InterPro" id="IPR017853">
    <property type="entry name" value="GH"/>
</dbReference>
<dbReference type="Gene3D" id="3.20.20.80">
    <property type="entry name" value="Glycosidases"/>
    <property type="match status" value="2"/>
</dbReference>
<evidence type="ECO:0000313" key="3">
    <source>
        <dbReference type="EMBL" id="HIZ62661.1"/>
    </source>
</evidence>
<dbReference type="InterPro" id="IPR045857">
    <property type="entry name" value="O16G_dom_2"/>
</dbReference>
<dbReference type="SUPFAM" id="SSF51445">
    <property type="entry name" value="(Trans)glycosidases"/>
    <property type="match status" value="1"/>
</dbReference>
<comment type="similarity">
    <text evidence="1">Belongs to the glycosyl hydrolase 13 family.</text>
</comment>
<evidence type="ECO:0000256" key="1">
    <source>
        <dbReference type="ARBA" id="ARBA00008061"/>
    </source>
</evidence>
<organism evidence="3 4">
    <name type="scientific">Candidatus Gemmiger avistercoris</name>
    <dbReference type="NCBI Taxonomy" id="2838606"/>
    <lineage>
        <taxon>Bacteria</taxon>
        <taxon>Bacillati</taxon>
        <taxon>Bacillota</taxon>
        <taxon>Clostridia</taxon>
        <taxon>Eubacteriales</taxon>
        <taxon>Gemmiger</taxon>
    </lineage>
</organism>
<accession>A0A9D2JPQ0</accession>
<dbReference type="AlphaFoldDB" id="A0A9D2JPQ0"/>
<dbReference type="CDD" id="cd11348">
    <property type="entry name" value="AmyAc_2"/>
    <property type="match status" value="1"/>
</dbReference>
<dbReference type="EMBL" id="DXBF01000062">
    <property type="protein sequence ID" value="HIZ62661.1"/>
    <property type="molecule type" value="Genomic_DNA"/>
</dbReference>
<name>A0A9D2JPQ0_9FIRM</name>
<dbReference type="GO" id="GO:0004556">
    <property type="term" value="F:alpha-amylase activity"/>
    <property type="evidence" value="ECO:0007669"/>
    <property type="project" value="TreeGrafter"/>
</dbReference>
<protein>
    <submittedName>
        <fullName evidence="3">Glycosylase</fullName>
    </submittedName>
</protein>
<dbReference type="PANTHER" id="PTHR10357:SF179">
    <property type="entry name" value="NEUTRAL AND BASIC AMINO ACID TRANSPORT PROTEIN RBAT"/>
    <property type="match status" value="1"/>
</dbReference>
<comment type="caution">
    <text evidence="3">The sequence shown here is derived from an EMBL/GenBank/DDBJ whole genome shotgun (WGS) entry which is preliminary data.</text>
</comment>
<sequence>MKQWLKDAVFYEVYPQSFCDSNGDGIGDLPGITSRLDYIRDLGCNALWINPCFDSPFKDAGYDVRDYKKVAPRYGTNEDLAALFRAAHARNMHVLLDLVPGHTSEEHPWFRASCRAEENEYSGRYIWTDNCFAGGDGMPFIGGEAPRNGTYILNFFKCQPALNYGYGKIHERWQKPAGDPDCRATVEAIKDVMRFWLAMGCDGFRVDMAFSLVKNDTRRKKHTCAIWREMADMLHAEYPEAVLISEWNEPRITLKNGFDMDFMLQNGGNGYDWLLRAYDGAADGEPRNTGRAYFNRDSGTGIDKFLEDWLPSYKATRKDGLYCLITCNHDTIRPAANLTADELKLAYAMLFTMPGAPFLYYGDEIGMRYRKLPTKEGGYYRTGSRTPMQWAPGENLGFSDAAPEALYLPVDPSPDAPTVAAQQADPGSLWHTVQNLLAFRHAHRDLDADAPFKVLFAPKAQGNFRPFAWRRGSLVCAVNPAGAQAELPLKLEDGVRPLFVIGMADVRGGKLVLGAQSFAILA</sequence>
<evidence type="ECO:0000313" key="4">
    <source>
        <dbReference type="Proteomes" id="UP000824105"/>
    </source>
</evidence>
<gene>
    <name evidence="3" type="ORF">H9724_07850</name>
</gene>